<feature type="domain" description="Peptidase M13 N-terminal" evidence="11">
    <location>
        <begin position="126"/>
        <end position="520"/>
    </location>
</feature>
<keyword evidence="7" id="KW-0482">Metalloprotease</keyword>
<dbReference type="EMBL" id="JAODUP010000028">
    <property type="protein sequence ID" value="KAK2167417.1"/>
    <property type="molecule type" value="Genomic_DNA"/>
</dbReference>
<dbReference type="InterPro" id="IPR008753">
    <property type="entry name" value="Peptidase_M13_N"/>
</dbReference>
<keyword evidence="13" id="KW-1185">Reference proteome</keyword>
<dbReference type="PANTHER" id="PTHR11733:SF167">
    <property type="entry name" value="FI17812P1-RELATED"/>
    <property type="match status" value="1"/>
</dbReference>
<dbReference type="PRINTS" id="PR00786">
    <property type="entry name" value="NEPRILYSIN"/>
</dbReference>
<keyword evidence="5" id="KW-0378">Hydrolase</keyword>
<feature type="transmembrane region" description="Helical" evidence="9">
    <location>
        <begin position="72"/>
        <end position="95"/>
    </location>
</feature>
<evidence type="ECO:0008006" key="14">
    <source>
        <dbReference type="Google" id="ProtNLM"/>
    </source>
</evidence>
<keyword evidence="9" id="KW-0472">Membrane</keyword>
<dbReference type="GO" id="GO:0046872">
    <property type="term" value="F:metal ion binding"/>
    <property type="evidence" value="ECO:0007669"/>
    <property type="project" value="UniProtKB-KW"/>
</dbReference>
<dbReference type="PROSITE" id="PS51885">
    <property type="entry name" value="NEPRILYSIN"/>
    <property type="match status" value="1"/>
</dbReference>
<dbReference type="Proteomes" id="UP001208570">
    <property type="component" value="Unassembled WGS sequence"/>
</dbReference>
<reference evidence="12" key="1">
    <citation type="journal article" date="2023" name="Mol. Biol. Evol.">
        <title>Third-Generation Sequencing Reveals the Adaptive Role of the Epigenome in Three Deep-Sea Polychaetes.</title>
        <authorList>
            <person name="Perez M."/>
            <person name="Aroh O."/>
            <person name="Sun Y."/>
            <person name="Lan Y."/>
            <person name="Juniper S.K."/>
            <person name="Young C.R."/>
            <person name="Angers B."/>
            <person name="Qian P.Y."/>
        </authorList>
    </citation>
    <scope>NUCLEOTIDE SEQUENCE</scope>
    <source>
        <strain evidence="12">P08H-3</strain>
    </source>
</reference>
<gene>
    <name evidence="12" type="ORF">LSH36_28g07016</name>
</gene>
<feature type="region of interest" description="Disordered" evidence="8">
    <location>
        <begin position="45"/>
        <end position="64"/>
    </location>
</feature>
<evidence type="ECO:0000256" key="3">
    <source>
        <dbReference type="ARBA" id="ARBA00022670"/>
    </source>
</evidence>
<dbReference type="Pfam" id="PF05649">
    <property type="entry name" value="Peptidase_M13_N"/>
    <property type="match status" value="1"/>
</dbReference>
<evidence type="ECO:0000259" key="11">
    <source>
        <dbReference type="Pfam" id="PF05649"/>
    </source>
</evidence>
<evidence type="ECO:0000259" key="10">
    <source>
        <dbReference type="Pfam" id="PF01431"/>
    </source>
</evidence>
<evidence type="ECO:0000256" key="4">
    <source>
        <dbReference type="ARBA" id="ARBA00022723"/>
    </source>
</evidence>
<dbReference type="Gene3D" id="1.10.1380.10">
    <property type="entry name" value="Neutral endopeptidase , domain2"/>
    <property type="match status" value="1"/>
</dbReference>
<dbReference type="PANTHER" id="PTHR11733">
    <property type="entry name" value="ZINC METALLOPROTEASE FAMILY M13 NEPRILYSIN-RELATED"/>
    <property type="match status" value="1"/>
</dbReference>
<comment type="caution">
    <text evidence="12">The sequence shown here is derived from an EMBL/GenBank/DDBJ whole genome shotgun (WGS) entry which is preliminary data.</text>
</comment>
<evidence type="ECO:0000256" key="7">
    <source>
        <dbReference type="ARBA" id="ARBA00023049"/>
    </source>
</evidence>
<evidence type="ECO:0000256" key="5">
    <source>
        <dbReference type="ARBA" id="ARBA00022801"/>
    </source>
</evidence>
<keyword evidence="3" id="KW-0645">Protease</keyword>
<evidence type="ECO:0000256" key="6">
    <source>
        <dbReference type="ARBA" id="ARBA00022833"/>
    </source>
</evidence>
<feature type="domain" description="Peptidase M13 C-terminal" evidence="10">
    <location>
        <begin position="579"/>
        <end position="783"/>
    </location>
</feature>
<evidence type="ECO:0000256" key="8">
    <source>
        <dbReference type="SAM" id="MobiDB-lite"/>
    </source>
</evidence>
<comment type="cofactor">
    <cofactor evidence="1">
        <name>Zn(2+)</name>
        <dbReference type="ChEBI" id="CHEBI:29105"/>
    </cofactor>
</comment>
<dbReference type="InterPro" id="IPR000718">
    <property type="entry name" value="Peptidase_M13"/>
</dbReference>
<keyword evidence="9" id="KW-0812">Transmembrane</keyword>
<dbReference type="AlphaFoldDB" id="A0AAD9KA89"/>
<protein>
    <recommendedName>
        <fullName evidence="14">Endothelin-converting enzyme 1</fullName>
    </recommendedName>
</protein>
<evidence type="ECO:0000313" key="13">
    <source>
        <dbReference type="Proteomes" id="UP001208570"/>
    </source>
</evidence>
<organism evidence="12 13">
    <name type="scientific">Paralvinella palmiformis</name>
    <dbReference type="NCBI Taxonomy" id="53620"/>
    <lineage>
        <taxon>Eukaryota</taxon>
        <taxon>Metazoa</taxon>
        <taxon>Spiralia</taxon>
        <taxon>Lophotrochozoa</taxon>
        <taxon>Annelida</taxon>
        <taxon>Polychaeta</taxon>
        <taxon>Sedentaria</taxon>
        <taxon>Canalipalpata</taxon>
        <taxon>Terebellida</taxon>
        <taxon>Terebelliformia</taxon>
        <taxon>Alvinellidae</taxon>
        <taxon>Paralvinella</taxon>
    </lineage>
</organism>
<dbReference type="GO" id="GO:0004222">
    <property type="term" value="F:metalloendopeptidase activity"/>
    <property type="evidence" value="ECO:0007669"/>
    <property type="project" value="InterPro"/>
</dbReference>
<dbReference type="Pfam" id="PF01431">
    <property type="entry name" value="Peptidase_M13"/>
    <property type="match status" value="1"/>
</dbReference>
<dbReference type="GO" id="GO:0016485">
    <property type="term" value="P:protein processing"/>
    <property type="evidence" value="ECO:0007669"/>
    <property type="project" value="TreeGrafter"/>
</dbReference>
<accession>A0AAD9KA89</accession>
<sequence length="784" mass="88367">MSDSELLNEVEAFADQDSDDDDVPQHNPVLRGWNRYAAEGYNIVNNKSRPPKINTEDEAGSGDQQHKTMNKLCILMVISLIVITGLLIVIMVLSLSPDEPLETCQSPDCVMTAGSILSRMQLSADPCDDFYAYACNAAIQDPTIPPSAKKWGILQEVDDKNKAIMKRLLEKPGSEYKGVNSTAVEKAKFYFAACMNATARETRTKKRLLQVVNEVGSWPLTNDPVSGIWSGDSWSMENTLSQLFWYNSMALFTMTITADDKNSSVYRIMFDQGGTCLTNPDFYAANDSLPYHNAFVKLFISITTLLGANETLASKIGEDVWQFEQALANAFDKPEQRLDPEESYHKMSLSNLQGLLGSDVIDLHKYLRKALNMSIAMTEEVIVYAVDYIPKMAALVQAADKETLASYMVWHVIITLLPYMPIAYRMPLLEFESTLSGVSSSEDMWKDCVSDTESSFGFATGALFVEENLSKQDKQDVTDILSEIRQTFVHNLPSVSWMDKLTRHRAMVKADGIIQKIGYPEFIKDPAKLDDYYAKVTIHANSQFRNVLNVRFFQVQFLIDKLGTAPDRNEWHMMPETVNAYYSPSLNEIVFPAGILQKPIYDRTMPRSLLFGGIGMVMGHELSHAFDNQGRLYDIHGNMRNWWTNHSAEAFTNKAQCYIDEYDTFTISGNHINGKTTLAENIADNVGLKTAYNAYKSWSAKASYRERPLPGLNMTDEQMFFLSFSQLWCAYFTPEYAKASLVVDSHTNNKFRVIGSLRNMPEFAEAYHCTAASPMNPANKCSLW</sequence>
<name>A0AAD9KA89_9ANNE</name>
<evidence type="ECO:0000256" key="9">
    <source>
        <dbReference type="SAM" id="Phobius"/>
    </source>
</evidence>
<dbReference type="SUPFAM" id="SSF55486">
    <property type="entry name" value="Metalloproteases ('zincins'), catalytic domain"/>
    <property type="match status" value="1"/>
</dbReference>
<evidence type="ECO:0000256" key="1">
    <source>
        <dbReference type="ARBA" id="ARBA00001947"/>
    </source>
</evidence>
<dbReference type="Gene3D" id="3.40.390.10">
    <property type="entry name" value="Collagenase (Catalytic Domain)"/>
    <property type="match status" value="1"/>
</dbReference>
<dbReference type="InterPro" id="IPR042089">
    <property type="entry name" value="Peptidase_M13_dom_2"/>
</dbReference>
<dbReference type="InterPro" id="IPR018497">
    <property type="entry name" value="Peptidase_M13_C"/>
</dbReference>
<evidence type="ECO:0000256" key="2">
    <source>
        <dbReference type="ARBA" id="ARBA00007357"/>
    </source>
</evidence>
<dbReference type="CDD" id="cd08662">
    <property type="entry name" value="M13"/>
    <property type="match status" value="1"/>
</dbReference>
<evidence type="ECO:0000313" key="12">
    <source>
        <dbReference type="EMBL" id="KAK2167417.1"/>
    </source>
</evidence>
<comment type="similarity">
    <text evidence="2">Belongs to the peptidase M13 family.</text>
</comment>
<dbReference type="GO" id="GO:0005886">
    <property type="term" value="C:plasma membrane"/>
    <property type="evidence" value="ECO:0007669"/>
    <property type="project" value="TreeGrafter"/>
</dbReference>
<proteinExistence type="inferred from homology"/>
<keyword evidence="9" id="KW-1133">Transmembrane helix</keyword>
<keyword evidence="4" id="KW-0479">Metal-binding</keyword>
<dbReference type="InterPro" id="IPR024079">
    <property type="entry name" value="MetalloPept_cat_dom_sf"/>
</dbReference>
<keyword evidence="6" id="KW-0862">Zinc</keyword>